<dbReference type="GO" id="GO:0005886">
    <property type="term" value="C:plasma membrane"/>
    <property type="evidence" value="ECO:0007669"/>
    <property type="project" value="TreeGrafter"/>
</dbReference>
<evidence type="ECO:0000256" key="1">
    <source>
        <dbReference type="ARBA" id="ARBA00004370"/>
    </source>
</evidence>
<dbReference type="PROSITE" id="PS51779">
    <property type="entry name" value="POTRA"/>
    <property type="match status" value="1"/>
</dbReference>
<keyword evidence="6 8" id="KW-0472">Membrane</keyword>
<dbReference type="EMBL" id="CP130318">
    <property type="protein sequence ID" value="WNQ14217.1"/>
    <property type="molecule type" value="Genomic_DNA"/>
</dbReference>
<sequence>MKSERNKKPGSRKLLYLLIVFFLIVFAILFFQSSFSKITSIEIAGNDVVSSEQIGQASQAAVGDQFFAVGSSVVEERVKALQTIESVQVTKSFPGKIRIEVKEYPRAAYQLTPEGSIEVLMADGSAYPVKDKGAVIDKPILTNWGSETPERAALCKVLAGINPALLSDISEIKPDPSAAYPDKIKLFTRSQFEVITRIALLGDKIQYLDFMINEFKERNNGATGILTLLDTDRGSLFGKDAGSAETSDGNKDSKKR</sequence>
<evidence type="ECO:0000256" key="7">
    <source>
        <dbReference type="ARBA" id="ARBA00023306"/>
    </source>
</evidence>
<dbReference type="Proteomes" id="UP001305702">
    <property type="component" value="Chromosome"/>
</dbReference>
<comment type="subcellular location">
    <subcellularLocation>
        <location evidence="1">Membrane</location>
    </subcellularLocation>
</comment>
<feature type="domain" description="POTRA" evidence="9">
    <location>
        <begin position="36"/>
        <end position="104"/>
    </location>
</feature>
<dbReference type="InterPro" id="IPR034746">
    <property type="entry name" value="POTRA"/>
</dbReference>
<evidence type="ECO:0000313" key="11">
    <source>
        <dbReference type="Proteomes" id="UP001305702"/>
    </source>
</evidence>
<dbReference type="Pfam" id="PF08478">
    <property type="entry name" value="POTRA_1"/>
    <property type="match status" value="1"/>
</dbReference>
<evidence type="ECO:0000256" key="2">
    <source>
        <dbReference type="ARBA" id="ARBA00022475"/>
    </source>
</evidence>
<proteinExistence type="predicted"/>
<reference evidence="10 11" key="1">
    <citation type="submission" date="2022-02" db="EMBL/GenBank/DDBJ databases">
        <title>Paenibacillus sp. MBLB1776 Whole Genome Shotgun Sequencing.</title>
        <authorList>
            <person name="Hwang C.Y."/>
            <person name="Cho E.-S."/>
            <person name="Seo M.-J."/>
        </authorList>
    </citation>
    <scope>NUCLEOTIDE SEQUENCE [LARGE SCALE GENOMIC DNA]</scope>
    <source>
        <strain evidence="10 11">MBLB1776</strain>
    </source>
</reference>
<dbReference type="GO" id="GO:0051301">
    <property type="term" value="P:cell division"/>
    <property type="evidence" value="ECO:0007669"/>
    <property type="project" value="UniProtKB-KW"/>
</dbReference>
<organism evidence="10 11">
    <name type="scientific">Paenibacillus aurantius</name>
    <dbReference type="NCBI Taxonomy" id="2918900"/>
    <lineage>
        <taxon>Bacteria</taxon>
        <taxon>Bacillati</taxon>
        <taxon>Bacillota</taxon>
        <taxon>Bacilli</taxon>
        <taxon>Bacillales</taxon>
        <taxon>Paenibacillaceae</taxon>
        <taxon>Paenibacillus</taxon>
    </lineage>
</organism>
<dbReference type="PANTHER" id="PTHR37820">
    <property type="entry name" value="CELL DIVISION PROTEIN DIVIB"/>
    <property type="match status" value="1"/>
</dbReference>
<dbReference type="PANTHER" id="PTHR37820:SF1">
    <property type="entry name" value="CELL DIVISION PROTEIN FTSQ"/>
    <property type="match status" value="1"/>
</dbReference>
<dbReference type="KEGG" id="paun:MJA45_11030"/>
<evidence type="ECO:0000256" key="3">
    <source>
        <dbReference type="ARBA" id="ARBA00022618"/>
    </source>
</evidence>
<dbReference type="InterPro" id="IPR013685">
    <property type="entry name" value="POTRA_FtsQ_type"/>
</dbReference>
<protein>
    <submittedName>
        <fullName evidence="10">FtsQ-type POTRA domain-containing protein</fullName>
    </submittedName>
</protein>
<name>A0AA96RHN4_9BACL</name>
<evidence type="ECO:0000256" key="4">
    <source>
        <dbReference type="ARBA" id="ARBA00022692"/>
    </source>
</evidence>
<evidence type="ECO:0000313" key="10">
    <source>
        <dbReference type="EMBL" id="WNQ14217.1"/>
    </source>
</evidence>
<evidence type="ECO:0000256" key="6">
    <source>
        <dbReference type="ARBA" id="ARBA00023136"/>
    </source>
</evidence>
<gene>
    <name evidence="10" type="ORF">MJA45_11030</name>
</gene>
<dbReference type="Gene3D" id="3.10.20.310">
    <property type="entry name" value="membrane protein fhac"/>
    <property type="match status" value="1"/>
</dbReference>
<accession>A0AA96RHN4</accession>
<keyword evidence="5 8" id="KW-1133">Transmembrane helix</keyword>
<keyword evidence="11" id="KW-1185">Reference proteome</keyword>
<evidence type="ECO:0000259" key="9">
    <source>
        <dbReference type="PROSITE" id="PS51779"/>
    </source>
</evidence>
<keyword evidence="4 8" id="KW-0812">Transmembrane</keyword>
<dbReference type="AlphaFoldDB" id="A0AA96RHN4"/>
<keyword evidence="7" id="KW-0131">Cell cycle</keyword>
<evidence type="ECO:0000256" key="5">
    <source>
        <dbReference type="ARBA" id="ARBA00022989"/>
    </source>
</evidence>
<feature type="transmembrane region" description="Helical" evidence="8">
    <location>
        <begin position="14"/>
        <end position="31"/>
    </location>
</feature>
<dbReference type="Gene3D" id="3.40.50.10960">
    <property type="match status" value="1"/>
</dbReference>
<keyword evidence="2" id="KW-1003">Cell membrane</keyword>
<dbReference type="InterPro" id="IPR050487">
    <property type="entry name" value="FtsQ_DivIB"/>
</dbReference>
<keyword evidence="3" id="KW-0132">Cell division</keyword>
<dbReference type="RefSeq" id="WP_315607994.1">
    <property type="nucleotide sequence ID" value="NZ_CP130318.1"/>
</dbReference>
<evidence type="ECO:0000256" key="8">
    <source>
        <dbReference type="SAM" id="Phobius"/>
    </source>
</evidence>